<dbReference type="EMBL" id="QUOU01000001">
    <property type="protein sequence ID" value="REL28401.1"/>
    <property type="molecule type" value="Genomic_DNA"/>
</dbReference>
<dbReference type="RefSeq" id="WP_116009437.1">
    <property type="nucleotide sequence ID" value="NZ_QUOU01000001.1"/>
</dbReference>
<evidence type="ECO:0000313" key="3">
    <source>
        <dbReference type="Proteomes" id="UP000256478"/>
    </source>
</evidence>
<dbReference type="Proteomes" id="UP000256478">
    <property type="component" value="Unassembled WGS sequence"/>
</dbReference>
<reference evidence="2 3" key="1">
    <citation type="submission" date="2018-08" db="EMBL/GenBank/DDBJ databases">
        <title>Thalassotalea euphylliae genome.</title>
        <authorList>
            <person name="Summers S."/>
            <person name="Rice S.A."/>
            <person name="Freckelton M.L."/>
            <person name="Nedved B.T."/>
            <person name="Hadfield M.G."/>
        </authorList>
    </citation>
    <scope>NUCLEOTIDE SEQUENCE [LARGE SCALE GENOMIC DNA]</scope>
    <source>
        <strain evidence="2 3">H1</strain>
    </source>
</reference>
<evidence type="ECO:0000313" key="2">
    <source>
        <dbReference type="EMBL" id="REL28401.1"/>
    </source>
</evidence>
<sequence>MGILLGIGQIALEAYRPEYYFHKFIAFMSCNSCGDSVSINGLAQVDLSDNSNRAPSPTLFKVEHFSTPIPFFEIDKQVPVKVQLELLGAFHHFHIDTNSSASKLRRAIEQFCKELGAETDNLNNNIQALAKSYPLESELLHTLRLVGNEGTHADGVNEDDLLKAFEIFKEVLSVFRKKEILAELKNSQKVLNDKFKKEKKKEVKQIAP</sequence>
<protein>
    <submittedName>
        <fullName evidence="2">DUF4145 domain-containing protein</fullName>
    </submittedName>
</protein>
<accession>A0A3E0TUQ5</accession>
<evidence type="ECO:0000259" key="1">
    <source>
        <dbReference type="Pfam" id="PF13643"/>
    </source>
</evidence>
<dbReference type="Pfam" id="PF13643">
    <property type="entry name" value="DUF4145"/>
    <property type="match status" value="1"/>
</dbReference>
<dbReference type="InterPro" id="IPR025285">
    <property type="entry name" value="DUF4145"/>
</dbReference>
<dbReference type="AlphaFoldDB" id="A0A3E0TUQ5"/>
<proteinExistence type="predicted"/>
<gene>
    <name evidence="2" type="ORF">DXX93_18755</name>
</gene>
<name>A0A3E0TUQ5_9GAMM</name>
<dbReference type="OrthoDB" id="6402837at2"/>
<comment type="caution">
    <text evidence="2">The sequence shown here is derived from an EMBL/GenBank/DDBJ whole genome shotgun (WGS) entry which is preliminary data.</text>
</comment>
<feature type="domain" description="DUF4145" evidence="1">
    <location>
        <begin position="92"/>
        <end position="169"/>
    </location>
</feature>
<organism evidence="2 3">
    <name type="scientific">Thalassotalea euphylliae</name>
    <dbReference type="NCBI Taxonomy" id="1655234"/>
    <lineage>
        <taxon>Bacteria</taxon>
        <taxon>Pseudomonadati</taxon>
        <taxon>Pseudomonadota</taxon>
        <taxon>Gammaproteobacteria</taxon>
        <taxon>Alteromonadales</taxon>
        <taxon>Colwelliaceae</taxon>
        <taxon>Thalassotalea</taxon>
    </lineage>
</organism>